<organism evidence="2 3">
    <name type="scientific">Caenorhabditis bovis</name>
    <dbReference type="NCBI Taxonomy" id="2654633"/>
    <lineage>
        <taxon>Eukaryota</taxon>
        <taxon>Metazoa</taxon>
        <taxon>Ecdysozoa</taxon>
        <taxon>Nematoda</taxon>
        <taxon>Chromadorea</taxon>
        <taxon>Rhabditida</taxon>
        <taxon>Rhabditina</taxon>
        <taxon>Rhabditomorpha</taxon>
        <taxon>Rhabditoidea</taxon>
        <taxon>Rhabditidae</taxon>
        <taxon>Peloderinae</taxon>
        <taxon>Caenorhabditis</taxon>
    </lineage>
</organism>
<feature type="region of interest" description="Disordered" evidence="1">
    <location>
        <begin position="127"/>
        <end position="211"/>
    </location>
</feature>
<feature type="compositionally biased region" description="Polar residues" evidence="1">
    <location>
        <begin position="231"/>
        <end position="245"/>
    </location>
</feature>
<gene>
    <name evidence="2" type="ORF">CBOVIS_LOCUS6118</name>
</gene>
<sequence>MNSDVRAVCVSSPLRDLLLLRRSQPGPARRPNFGELAHGVMHIFIGCWGYAREFECAGNKTPEHRRAQSSVYGDGRMTNHDRSRTPEHAGCRTPEFSSVKTPEYGGGSQTFYGSRTPEFQRARTPAYEEPSDNYGYGGPHTPEDRNEQLEYGGTQASSHYGTRTPNYGRSRTPGYEESQITPAGGRNDGYGRSREHGGTVTPEHGGQVSSEHGAVQCNEFGQSERYGANKTGKSSSGPSACSKTTVQEREREPMTLNGLANSSVFKLVQL</sequence>
<dbReference type="Proteomes" id="UP000494206">
    <property type="component" value="Unassembled WGS sequence"/>
</dbReference>
<feature type="region of interest" description="Disordered" evidence="1">
    <location>
        <begin position="224"/>
        <end position="257"/>
    </location>
</feature>
<accession>A0A8S1EW00</accession>
<feature type="compositionally biased region" description="Polar residues" evidence="1">
    <location>
        <begin position="154"/>
        <end position="169"/>
    </location>
</feature>
<feature type="compositionally biased region" description="Basic and acidic residues" evidence="1">
    <location>
        <begin position="77"/>
        <end position="90"/>
    </location>
</feature>
<proteinExistence type="predicted"/>
<keyword evidence="3" id="KW-1185">Reference proteome</keyword>
<dbReference type="OrthoDB" id="2610923at2759"/>
<dbReference type="EMBL" id="CADEPM010000003">
    <property type="protein sequence ID" value="CAB3403682.1"/>
    <property type="molecule type" value="Genomic_DNA"/>
</dbReference>
<feature type="region of interest" description="Disordered" evidence="1">
    <location>
        <begin position="65"/>
        <end position="114"/>
    </location>
</feature>
<dbReference type="AlphaFoldDB" id="A0A8S1EW00"/>
<comment type="caution">
    <text evidence="2">The sequence shown here is derived from an EMBL/GenBank/DDBJ whole genome shotgun (WGS) entry which is preliminary data.</text>
</comment>
<evidence type="ECO:0000313" key="3">
    <source>
        <dbReference type="Proteomes" id="UP000494206"/>
    </source>
</evidence>
<evidence type="ECO:0000313" key="2">
    <source>
        <dbReference type="EMBL" id="CAB3403682.1"/>
    </source>
</evidence>
<reference evidence="2 3" key="1">
    <citation type="submission" date="2020-04" db="EMBL/GenBank/DDBJ databases">
        <authorList>
            <person name="Laetsch R D."/>
            <person name="Stevens L."/>
            <person name="Kumar S."/>
            <person name="Blaxter L. M."/>
        </authorList>
    </citation>
    <scope>NUCLEOTIDE SEQUENCE [LARGE SCALE GENOMIC DNA]</scope>
</reference>
<protein>
    <submittedName>
        <fullName evidence="2">Uncharacterized protein</fullName>
    </submittedName>
</protein>
<name>A0A8S1EW00_9PELO</name>
<evidence type="ECO:0000256" key="1">
    <source>
        <dbReference type="SAM" id="MobiDB-lite"/>
    </source>
</evidence>